<evidence type="ECO:0000313" key="2">
    <source>
        <dbReference type="EMBL" id="KFM64096.1"/>
    </source>
</evidence>
<feature type="non-terminal residue" evidence="2">
    <location>
        <position position="158"/>
    </location>
</feature>
<feature type="transmembrane region" description="Helical" evidence="1">
    <location>
        <begin position="25"/>
        <end position="47"/>
    </location>
</feature>
<sequence>MTLSSRLWKRSRGAPFLKNTVQGKLHSLFVALICLIFIFVLCSELYITEYPEPIFYKNHSRPKNKIFFQIIADCISVLRKEIHFPGNRKRTATLLTNSLSEQDAFEKFLREPKRNKTFSFNSTNTFQKVFRTWLASRASNVPIQIAFMQNHKHICADQ</sequence>
<keyword evidence="1" id="KW-0472">Membrane</keyword>
<name>A0A087TG57_STEMI</name>
<keyword evidence="3" id="KW-1185">Reference proteome</keyword>
<keyword evidence="1" id="KW-1133">Transmembrane helix</keyword>
<accession>A0A087TG57</accession>
<organism evidence="2 3">
    <name type="scientific">Stegodyphus mimosarum</name>
    <name type="common">African social velvet spider</name>
    <dbReference type="NCBI Taxonomy" id="407821"/>
    <lineage>
        <taxon>Eukaryota</taxon>
        <taxon>Metazoa</taxon>
        <taxon>Ecdysozoa</taxon>
        <taxon>Arthropoda</taxon>
        <taxon>Chelicerata</taxon>
        <taxon>Arachnida</taxon>
        <taxon>Araneae</taxon>
        <taxon>Araneomorphae</taxon>
        <taxon>Entelegynae</taxon>
        <taxon>Eresoidea</taxon>
        <taxon>Eresidae</taxon>
        <taxon>Stegodyphus</taxon>
    </lineage>
</organism>
<dbReference type="Proteomes" id="UP000054359">
    <property type="component" value="Unassembled WGS sequence"/>
</dbReference>
<dbReference type="AlphaFoldDB" id="A0A087TG57"/>
<reference evidence="2 3" key="1">
    <citation type="submission" date="2013-11" db="EMBL/GenBank/DDBJ databases">
        <title>Genome sequencing of Stegodyphus mimosarum.</title>
        <authorList>
            <person name="Bechsgaard J."/>
        </authorList>
    </citation>
    <scope>NUCLEOTIDE SEQUENCE [LARGE SCALE GENOMIC DNA]</scope>
</reference>
<evidence type="ECO:0000256" key="1">
    <source>
        <dbReference type="SAM" id="Phobius"/>
    </source>
</evidence>
<gene>
    <name evidence="2" type="ORF">X975_12961</name>
</gene>
<protein>
    <submittedName>
        <fullName evidence="2">Uncharacterized protein</fullName>
    </submittedName>
</protein>
<proteinExistence type="predicted"/>
<evidence type="ECO:0000313" key="3">
    <source>
        <dbReference type="Proteomes" id="UP000054359"/>
    </source>
</evidence>
<keyword evidence="1" id="KW-0812">Transmembrane</keyword>
<dbReference type="EMBL" id="KK115064">
    <property type="protein sequence ID" value="KFM64096.1"/>
    <property type="molecule type" value="Genomic_DNA"/>
</dbReference>